<dbReference type="InterPro" id="IPR014756">
    <property type="entry name" value="Ig_E-set"/>
</dbReference>
<accession>A0A9W2Y1R9</accession>
<keyword evidence="3" id="KW-1185">Reference proteome</keyword>
<dbReference type="GO" id="GO:0007399">
    <property type="term" value="P:nervous system development"/>
    <property type="evidence" value="ECO:0007669"/>
    <property type="project" value="UniProtKB-ARBA"/>
</dbReference>
<dbReference type="AlphaFoldDB" id="A0A9W2Y1R9"/>
<protein>
    <submittedName>
        <fullName evidence="4">Arrestin domain-containing protein 3-like isoform X2</fullName>
    </submittedName>
</protein>
<reference evidence="4" key="1">
    <citation type="submission" date="2025-08" db="UniProtKB">
        <authorList>
            <consortium name="RefSeq"/>
        </authorList>
    </citation>
    <scope>IDENTIFICATION</scope>
</reference>
<sequence length="318" mass="35823">MAVKHLSLEYDKVNERGTFSPGDVLSGRVTVVSSKETTAQRFVVRAKGKAKVTWPEQRGRSTVLHSDKKEYFKFEHVILQDKNKGDGSEIIRSGRSVYPFSFVVPDVDMPSSYRGKWGRVTYSVRAQLTQTIWLVHKTKAELPFLTKSDFPFASRSEMIIIGLKEPQCASRISFLGRGTVTMNVTSEKMGVKQGEALGVSVELLNSSACALTPRLYLREKQTFVAQSHRIVHASDTLFATGDSVPAGTSHSVTKVLRIPPRLPPTFFNCSMMKLEYRLKVTLTRDQEVRLPLVVLLGSPHTQQQQRPRRSIWFRKLPA</sequence>
<dbReference type="InterPro" id="IPR011021">
    <property type="entry name" value="Arrestin-like_N"/>
</dbReference>
<gene>
    <name evidence="4" type="primary">LOC114862725</name>
</gene>
<dbReference type="GO" id="GO:0005737">
    <property type="term" value="C:cytoplasm"/>
    <property type="evidence" value="ECO:0007669"/>
    <property type="project" value="TreeGrafter"/>
</dbReference>
<dbReference type="GO" id="GO:0005886">
    <property type="term" value="C:plasma membrane"/>
    <property type="evidence" value="ECO:0007669"/>
    <property type="project" value="TreeGrafter"/>
</dbReference>
<evidence type="ECO:0000259" key="2">
    <source>
        <dbReference type="SMART" id="SM01017"/>
    </source>
</evidence>
<evidence type="ECO:0000313" key="3">
    <source>
        <dbReference type="Proteomes" id="UP000515150"/>
    </source>
</evidence>
<dbReference type="SUPFAM" id="SSF81296">
    <property type="entry name" value="E set domains"/>
    <property type="match status" value="2"/>
</dbReference>
<organism evidence="3 4">
    <name type="scientific">Betta splendens</name>
    <name type="common">Siamese fighting fish</name>
    <dbReference type="NCBI Taxonomy" id="158456"/>
    <lineage>
        <taxon>Eukaryota</taxon>
        <taxon>Metazoa</taxon>
        <taxon>Chordata</taxon>
        <taxon>Craniata</taxon>
        <taxon>Vertebrata</taxon>
        <taxon>Euteleostomi</taxon>
        <taxon>Actinopterygii</taxon>
        <taxon>Neopterygii</taxon>
        <taxon>Teleostei</taxon>
        <taxon>Neoteleostei</taxon>
        <taxon>Acanthomorphata</taxon>
        <taxon>Anabantaria</taxon>
        <taxon>Anabantiformes</taxon>
        <taxon>Anabantoidei</taxon>
        <taxon>Osphronemidae</taxon>
        <taxon>Betta</taxon>
    </lineage>
</organism>
<name>A0A9W2Y1R9_BETSP</name>
<dbReference type="GeneID" id="114862725"/>
<evidence type="ECO:0000313" key="4">
    <source>
        <dbReference type="RefSeq" id="XP_055367902.1"/>
    </source>
</evidence>
<dbReference type="SMART" id="SM01017">
    <property type="entry name" value="Arrestin_C"/>
    <property type="match status" value="1"/>
</dbReference>
<evidence type="ECO:0000256" key="1">
    <source>
        <dbReference type="ARBA" id="ARBA00005298"/>
    </source>
</evidence>
<dbReference type="Proteomes" id="UP000515150">
    <property type="component" value="Chromosome 9"/>
</dbReference>
<dbReference type="InterPro" id="IPR050357">
    <property type="entry name" value="Arrestin_domain-protein"/>
</dbReference>
<comment type="similarity">
    <text evidence="1">Belongs to the arrestin family.</text>
</comment>
<dbReference type="PANTHER" id="PTHR11188">
    <property type="entry name" value="ARRESTIN DOMAIN CONTAINING PROTEIN"/>
    <property type="match status" value="1"/>
</dbReference>
<feature type="domain" description="Arrestin C-terminal-like" evidence="2">
    <location>
        <begin position="176"/>
        <end position="301"/>
    </location>
</feature>
<dbReference type="Pfam" id="PF00339">
    <property type="entry name" value="Arrestin_N"/>
    <property type="match status" value="1"/>
</dbReference>
<dbReference type="PANTHER" id="PTHR11188:SF135">
    <property type="entry name" value="ARRESTIN DOMAIN CONTAINING 3-LIKE-RELATED"/>
    <property type="match status" value="1"/>
</dbReference>
<dbReference type="Pfam" id="PF02752">
    <property type="entry name" value="Arrestin_C"/>
    <property type="match status" value="1"/>
</dbReference>
<dbReference type="InterPro" id="IPR011022">
    <property type="entry name" value="Arrestin_C-like"/>
</dbReference>
<dbReference type="RefSeq" id="XP_055367902.1">
    <property type="nucleotide sequence ID" value="XM_055511927.1"/>
</dbReference>
<dbReference type="GO" id="GO:0015031">
    <property type="term" value="P:protein transport"/>
    <property type="evidence" value="ECO:0007669"/>
    <property type="project" value="TreeGrafter"/>
</dbReference>
<proteinExistence type="inferred from homology"/>
<dbReference type="InterPro" id="IPR014752">
    <property type="entry name" value="Arrestin-like_C"/>
</dbReference>
<dbReference type="Gene3D" id="2.60.40.640">
    <property type="match status" value="2"/>
</dbReference>